<dbReference type="EMBL" id="JANSLD010000027">
    <property type="protein sequence ID" value="MCY1583361.1"/>
    <property type="molecule type" value="Genomic_DNA"/>
</dbReference>
<dbReference type="Proteomes" id="UP001072952">
    <property type="component" value="Unassembled WGS sequence"/>
</dbReference>
<protein>
    <recommendedName>
        <fullName evidence="3">Phage portal protein</fullName>
    </recommendedName>
</protein>
<reference evidence="1" key="2">
    <citation type="submission" date="2022-08" db="EMBL/GenBank/DDBJ databases">
        <authorList>
            <person name="Magnan C."/>
        </authorList>
    </citation>
    <scope>NUCLEOTIDE SEQUENCE</scope>
    <source>
        <strain evidence="1">NSP012P</strain>
    </source>
</reference>
<evidence type="ECO:0008006" key="3">
    <source>
        <dbReference type="Google" id="ProtNLM"/>
    </source>
</evidence>
<evidence type="ECO:0000313" key="1">
    <source>
        <dbReference type="EMBL" id="MCY1583361.1"/>
    </source>
</evidence>
<evidence type="ECO:0000313" key="2">
    <source>
        <dbReference type="Proteomes" id="UP001072952"/>
    </source>
</evidence>
<sequence length="98" mass="11256">MIKAQEQSFFLVETDTKGEQYPMQKSFNGNGFQRIYDPSQTFKFSDEEKVKRACQVQNMMNSVFGSTGVVSYAKETIQRDMYDENGEPSQVTETEADK</sequence>
<gene>
    <name evidence="1" type="ORF">NW133_07440</name>
</gene>
<name>A0ABT4BL16_9STAP</name>
<accession>A0ABT4BL16</accession>
<keyword evidence="2" id="KW-1185">Reference proteome</keyword>
<organism evidence="1 2">
    <name type="scientific">Staphylococcus pettenkoferi</name>
    <dbReference type="NCBI Taxonomy" id="170573"/>
    <lineage>
        <taxon>Bacteria</taxon>
        <taxon>Bacillati</taxon>
        <taxon>Bacillota</taxon>
        <taxon>Bacilli</taxon>
        <taxon>Bacillales</taxon>
        <taxon>Staphylococcaceae</taxon>
        <taxon>Staphylococcus</taxon>
    </lineage>
</organism>
<reference evidence="1" key="1">
    <citation type="journal article" date="2022" name="Int. J. Mol. Sci.">
        <title>Phenotypic and Genotypic Virulence Characterisation of Staphylococcus pettenkoferi Strains Isolated from Human Bloodstream and Diabetic Foot Infections.</title>
        <authorList>
            <person name="Magnan C."/>
            <person name="Ahmad-Mansour N."/>
            <person name="Pouget C."/>
            <person name="Morsli M."/>
            <person name="Huc-Brandt S."/>
            <person name="Pantel A."/>
            <person name="Dunyach-Remy C."/>
            <person name="Sotto A."/>
            <person name="Molle V."/>
            <person name="Lavigne J.-P."/>
        </authorList>
    </citation>
    <scope>NUCLEOTIDE SEQUENCE</scope>
    <source>
        <strain evidence="1">NSP012P</strain>
    </source>
</reference>
<dbReference type="RefSeq" id="WP_145458124.1">
    <property type="nucleotide sequence ID" value="NZ_JANSKR010000004.1"/>
</dbReference>
<proteinExistence type="predicted"/>
<comment type="caution">
    <text evidence="1">The sequence shown here is derived from an EMBL/GenBank/DDBJ whole genome shotgun (WGS) entry which is preliminary data.</text>
</comment>